<dbReference type="InterPro" id="IPR001597">
    <property type="entry name" value="ArAA_b-elim_lyase/Thr_aldolase"/>
</dbReference>
<dbReference type="InterPro" id="IPR015424">
    <property type="entry name" value="PyrdxlP-dep_Trfase"/>
</dbReference>
<dbReference type="EMBL" id="JAKRKC020000001">
    <property type="protein sequence ID" value="MCK2212397.1"/>
    <property type="molecule type" value="Genomic_DNA"/>
</dbReference>
<keyword evidence="3" id="KW-0663">Pyridoxal phosphate</keyword>
<dbReference type="Pfam" id="PF01212">
    <property type="entry name" value="Beta_elim_lyase"/>
    <property type="match status" value="1"/>
</dbReference>
<dbReference type="NCBIfam" id="NF041359">
    <property type="entry name" value="GntG_guanitoxin"/>
    <property type="match status" value="1"/>
</dbReference>
<dbReference type="PIRSF" id="PIRSF017617">
    <property type="entry name" value="Thr_aldolase"/>
    <property type="match status" value="1"/>
</dbReference>
<evidence type="ECO:0000313" key="6">
    <source>
        <dbReference type="Proteomes" id="UP001317259"/>
    </source>
</evidence>
<feature type="domain" description="Aromatic amino acid beta-eliminating lyase/threonine aldolase" evidence="4">
    <location>
        <begin position="1"/>
        <end position="271"/>
    </location>
</feature>
<dbReference type="Gene3D" id="3.90.1150.10">
    <property type="entry name" value="Aspartate Aminotransferase, domain 1"/>
    <property type="match status" value="1"/>
</dbReference>
<name>A0ABT0FJA4_9ACTN</name>
<dbReference type="Gene3D" id="3.40.640.10">
    <property type="entry name" value="Type I PLP-dependent aspartate aminotransferase-like (Major domain)"/>
    <property type="match status" value="1"/>
</dbReference>
<protein>
    <submittedName>
        <fullName evidence="5">Aminotransferase class I/II-fold pyridoxal phosphate-dependent enzyme</fullName>
    </submittedName>
</protein>
<gene>
    <name evidence="5" type="ORF">MF672_001070</name>
</gene>
<proteinExistence type="inferred from homology"/>
<dbReference type="InterPro" id="IPR023603">
    <property type="entry name" value="Low_specificity_L-TA-like"/>
</dbReference>
<evidence type="ECO:0000256" key="2">
    <source>
        <dbReference type="ARBA" id="ARBA00006966"/>
    </source>
</evidence>
<evidence type="ECO:0000259" key="4">
    <source>
        <dbReference type="Pfam" id="PF01212"/>
    </source>
</evidence>
<keyword evidence="5" id="KW-0808">Transferase</keyword>
<sequence length="320" mass="33383">MREVLAAAPVGNDAYREDEAVRSLEDRVAELFGMDSAMFLPTGTMANLVAVSVLCPRGGEVLADQESYVLASGLGGLATVAGLQSRTIHAVRGALDAAAVRAALRPAGWGVLPTSALIVENTHARSGGAVVPLPVLAELSLLAREHGIGLHCDGARIWHAAVATGTSLKAYGALFDTLTVSVSKGLGAPVGALMLGDAERVERARQVRKQLGGGWRGAGVLAAAAEFAVLNNVARLREDHDKAAAIATRLGRQPMINAPVETNIVLVRVRDSVAVHRACARQGVGVFRLAPDLIRIVTHRDVSMERCLEAAEVIAAAIAQ</sequence>
<dbReference type="Proteomes" id="UP001317259">
    <property type="component" value="Unassembled WGS sequence"/>
</dbReference>
<accession>A0ABT0FJA4</accession>
<evidence type="ECO:0000256" key="3">
    <source>
        <dbReference type="ARBA" id="ARBA00022898"/>
    </source>
</evidence>
<comment type="cofactor">
    <cofactor evidence="1">
        <name>pyridoxal 5'-phosphate</name>
        <dbReference type="ChEBI" id="CHEBI:597326"/>
    </cofactor>
</comment>
<dbReference type="GO" id="GO:0008483">
    <property type="term" value="F:transaminase activity"/>
    <property type="evidence" value="ECO:0007669"/>
    <property type="project" value="UniProtKB-KW"/>
</dbReference>
<reference evidence="5 6" key="1">
    <citation type="submission" date="2022-04" db="EMBL/GenBank/DDBJ databases">
        <title>Genome draft of Actinomadura sp. ATCC 31491.</title>
        <authorList>
            <person name="Shi X."/>
            <person name="Du Y."/>
        </authorList>
    </citation>
    <scope>NUCLEOTIDE SEQUENCE [LARGE SCALE GENOMIC DNA]</scope>
    <source>
        <strain evidence="5 6">ATCC 31491</strain>
    </source>
</reference>
<keyword evidence="5" id="KW-0032">Aminotransferase</keyword>
<evidence type="ECO:0000313" key="5">
    <source>
        <dbReference type="EMBL" id="MCK2212397.1"/>
    </source>
</evidence>
<dbReference type="InterPro" id="IPR015422">
    <property type="entry name" value="PyrdxlP-dep_Trfase_small"/>
</dbReference>
<dbReference type="SUPFAM" id="SSF53383">
    <property type="entry name" value="PLP-dependent transferases"/>
    <property type="match status" value="1"/>
</dbReference>
<keyword evidence="6" id="KW-1185">Reference proteome</keyword>
<comment type="similarity">
    <text evidence="2">Belongs to the threonine aldolase family.</text>
</comment>
<dbReference type="PANTHER" id="PTHR48097">
    <property type="entry name" value="L-THREONINE ALDOLASE-RELATED"/>
    <property type="match status" value="1"/>
</dbReference>
<dbReference type="InterPro" id="IPR015421">
    <property type="entry name" value="PyrdxlP-dep_Trfase_major"/>
</dbReference>
<evidence type="ECO:0000256" key="1">
    <source>
        <dbReference type="ARBA" id="ARBA00001933"/>
    </source>
</evidence>
<organism evidence="5 6">
    <name type="scientific">Actinomadura luzonensis</name>
    <dbReference type="NCBI Taxonomy" id="2805427"/>
    <lineage>
        <taxon>Bacteria</taxon>
        <taxon>Bacillati</taxon>
        <taxon>Actinomycetota</taxon>
        <taxon>Actinomycetes</taxon>
        <taxon>Streptosporangiales</taxon>
        <taxon>Thermomonosporaceae</taxon>
        <taxon>Actinomadura</taxon>
    </lineage>
</organism>
<comment type="caution">
    <text evidence="5">The sequence shown here is derived from an EMBL/GenBank/DDBJ whole genome shotgun (WGS) entry which is preliminary data.</text>
</comment>
<dbReference type="PANTHER" id="PTHR48097:SF9">
    <property type="entry name" value="L-THREONINE ALDOLASE"/>
    <property type="match status" value="1"/>
</dbReference>